<dbReference type="GO" id="GO:0003700">
    <property type="term" value="F:DNA-binding transcription factor activity"/>
    <property type="evidence" value="ECO:0007669"/>
    <property type="project" value="InterPro"/>
</dbReference>
<dbReference type="InterPro" id="IPR036390">
    <property type="entry name" value="WH_DNA-bd_sf"/>
</dbReference>
<dbReference type="PANTHER" id="PTHR33154:SF18">
    <property type="entry name" value="ARSENICAL RESISTANCE OPERON REPRESSOR"/>
    <property type="match status" value="1"/>
</dbReference>
<keyword evidence="6" id="KW-1185">Reference proteome</keyword>
<dbReference type="Pfam" id="PF01022">
    <property type="entry name" value="HTH_5"/>
    <property type="match status" value="1"/>
</dbReference>
<dbReference type="PANTHER" id="PTHR33154">
    <property type="entry name" value="TRANSCRIPTIONAL REGULATOR, ARSR FAMILY"/>
    <property type="match status" value="1"/>
</dbReference>
<evidence type="ECO:0000313" key="5">
    <source>
        <dbReference type="EMBL" id="EGB15515.1"/>
    </source>
</evidence>
<evidence type="ECO:0000256" key="3">
    <source>
        <dbReference type="ARBA" id="ARBA00023163"/>
    </source>
</evidence>
<name>F0JBL2_9BACT</name>
<dbReference type="HOGENOM" id="CLU_097806_3_3_7"/>
<reference evidence="5 6" key="1">
    <citation type="journal article" date="2011" name="J. Bacteriol.">
        <title>Genome sequence of the mercury-methylating strain Desulfovibrio desulfuricans ND132.</title>
        <authorList>
            <person name="Brown S.D."/>
            <person name="Gilmour C.C."/>
            <person name="Kucken A.M."/>
            <person name="Wall J.D."/>
            <person name="Elias D.A."/>
            <person name="Brandt C.C."/>
            <person name="Podar M."/>
            <person name="Chertkov O."/>
            <person name="Held B."/>
            <person name="Bruce D.C."/>
            <person name="Detter J.C."/>
            <person name="Tapia R."/>
            <person name="Han C.S."/>
            <person name="Goodwin L.A."/>
            <person name="Cheng J.F."/>
            <person name="Pitluck S."/>
            <person name="Woyke T."/>
            <person name="Mikhailova N."/>
            <person name="Ivanova N.N."/>
            <person name="Han J."/>
            <person name="Lucas S."/>
            <person name="Lapidus A.L."/>
            <person name="Land M.L."/>
            <person name="Hauser L.J."/>
            <person name="Palumbo A.V."/>
        </authorList>
    </citation>
    <scope>NUCLEOTIDE SEQUENCE [LARGE SCALE GENOMIC DNA]</scope>
    <source>
        <strain evidence="5 6">ND132</strain>
    </source>
</reference>
<dbReference type="KEGG" id="ddn:DND132_2311"/>
<dbReference type="OrthoDB" id="9800049at2"/>
<evidence type="ECO:0000256" key="2">
    <source>
        <dbReference type="ARBA" id="ARBA00023125"/>
    </source>
</evidence>
<dbReference type="EMBL" id="CP003220">
    <property type="protein sequence ID" value="EGB15515.1"/>
    <property type="molecule type" value="Genomic_DNA"/>
</dbReference>
<evidence type="ECO:0000259" key="4">
    <source>
        <dbReference type="PROSITE" id="PS50987"/>
    </source>
</evidence>
<dbReference type="PROSITE" id="PS50987">
    <property type="entry name" value="HTH_ARSR_2"/>
    <property type="match status" value="1"/>
</dbReference>
<proteinExistence type="predicted"/>
<evidence type="ECO:0000256" key="1">
    <source>
        <dbReference type="ARBA" id="ARBA00023015"/>
    </source>
</evidence>
<dbReference type="Proteomes" id="UP000007845">
    <property type="component" value="Chromosome"/>
</dbReference>
<evidence type="ECO:0000313" key="6">
    <source>
        <dbReference type="Proteomes" id="UP000007845"/>
    </source>
</evidence>
<dbReference type="STRING" id="641491.DND132_2311"/>
<accession>F0JBL2</accession>
<dbReference type="InterPro" id="IPR001845">
    <property type="entry name" value="HTH_ArsR_DNA-bd_dom"/>
</dbReference>
<dbReference type="SUPFAM" id="SSF46785">
    <property type="entry name" value="Winged helix' DNA-binding domain"/>
    <property type="match status" value="1"/>
</dbReference>
<dbReference type="CDD" id="cd00090">
    <property type="entry name" value="HTH_ARSR"/>
    <property type="match status" value="1"/>
</dbReference>
<dbReference type="AlphaFoldDB" id="F0JBL2"/>
<dbReference type="InterPro" id="IPR036388">
    <property type="entry name" value="WH-like_DNA-bd_sf"/>
</dbReference>
<keyword evidence="1" id="KW-0805">Transcription regulation</keyword>
<dbReference type="eggNOG" id="COG0640">
    <property type="taxonomic scope" value="Bacteria"/>
</dbReference>
<sequence>MQEIVTANRFEARARVVKAMAHSSRLMMIDELSRGERCVCDLRELVGADMSTVSKHLSVLKKAGIVEDERRGKQIYYRLRVPCVVNFFHCIESVLEAGGK</sequence>
<dbReference type="NCBIfam" id="NF033788">
    <property type="entry name" value="HTH_metalloreg"/>
    <property type="match status" value="1"/>
</dbReference>
<feature type="domain" description="HTH arsR-type" evidence="4">
    <location>
        <begin position="5"/>
        <end position="99"/>
    </location>
</feature>
<dbReference type="InterPro" id="IPR011991">
    <property type="entry name" value="ArsR-like_HTH"/>
</dbReference>
<dbReference type="GO" id="GO:0003677">
    <property type="term" value="F:DNA binding"/>
    <property type="evidence" value="ECO:0007669"/>
    <property type="project" value="UniProtKB-KW"/>
</dbReference>
<dbReference type="RefSeq" id="WP_014322941.1">
    <property type="nucleotide sequence ID" value="NC_016803.1"/>
</dbReference>
<keyword evidence="2" id="KW-0238">DNA-binding</keyword>
<dbReference type="Gene3D" id="1.10.10.10">
    <property type="entry name" value="Winged helix-like DNA-binding domain superfamily/Winged helix DNA-binding domain"/>
    <property type="match status" value="1"/>
</dbReference>
<organism evidence="5 6">
    <name type="scientific">Pseudodesulfovibrio mercurii</name>
    <dbReference type="NCBI Taxonomy" id="641491"/>
    <lineage>
        <taxon>Bacteria</taxon>
        <taxon>Pseudomonadati</taxon>
        <taxon>Thermodesulfobacteriota</taxon>
        <taxon>Desulfovibrionia</taxon>
        <taxon>Desulfovibrionales</taxon>
        <taxon>Desulfovibrionaceae</taxon>
    </lineage>
</organism>
<keyword evidence="3" id="KW-0804">Transcription</keyword>
<dbReference type="PRINTS" id="PR00778">
    <property type="entry name" value="HTHARSR"/>
</dbReference>
<dbReference type="InterPro" id="IPR051081">
    <property type="entry name" value="HTH_MetalResp_TranReg"/>
</dbReference>
<gene>
    <name evidence="5" type="ORF">DND132_2311</name>
</gene>
<dbReference type="SMART" id="SM00418">
    <property type="entry name" value="HTH_ARSR"/>
    <property type="match status" value="1"/>
</dbReference>
<protein>
    <submittedName>
        <fullName evidence="5">Regulatory protein ArsR</fullName>
    </submittedName>
</protein>